<dbReference type="Pfam" id="PF18962">
    <property type="entry name" value="Por_Secre_tail"/>
    <property type="match status" value="1"/>
</dbReference>
<proteinExistence type="predicted"/>
<keyword evidence="1" id="KW-0732">Signal</keyword>
<feature type="domain" description="Secretion system C-terminal sorting" evidence="2">
    <location>
        <begin position="125"/>
        <end position="199"/>
    </location>
</feature>
<keyword evidence="4" id="KW-1185">Reference proteome</keyword>
<evidence type="ECO:0000313" key="4">
    <source>
        <dbReference type="Proteomes" id="UP001597374"/>
    </source>
</evidence>
<dbReference type="InterPro" id="IPR026444">
    <property type="entry name" value="Secre_tail"/>
</dbReference>
<protein>
    <submittedName>
        <fullName evidence="3">T9SS type A sorting domain-containing protein</fullName>
    </submittedName>
</protein>
<dbReference type="EMBL" id="JBHUIM010000001">
    <property type="protein sequence ID" value="MFD2246057.1"/>
    <property type="molecule type" value="Genomic_DNA"/>
</dbReference>
<reference evidence="4" key="1">
    <citation type="journal article" date="2019" name="Int. J. Syst. Evol. Microbiol.">
        <title>The Global Catalogue of Microorganisms (GCM) 10K type strain sequencing project: providing services to taxonomists for standard genome sequencing and annotation.</title>
        <authorList>
            <consortium name="The Broad Institute Genomics Platform"/>
            <consortium name="The Broad Institute Genome Sequencing Center for Infectious Disease"/>
            <person name="Wu L."/>
            <person name="Ma J."/>
        </authorList>
    </citation>
    <scope>NUCLEOTIDE SEQUENCE [LARGE SCALE GENOMIC DNA]</scope>
    <source>
        <strain evidence="4">CGMCC 4.1782</strain>
    </source>
</reference>
<comment type="caution">
    <text evidence="3">The sequence shown here is derived from an EMBL/GenBank/DDBJ whole genome shotgun (WGS) entry which is preliminary data.</text>
</comment>
<feature type="chain" id="PRO_5045419307" evidence="1">
    <location>
        <begin position="23"/>
        <end position="202"/>
    </location>
</feature>
<gene>
    <name evidence="3" type="ORF">ACFSKP_07305</name>
</gene>
<evidence type="ECO:0000259" key="2">
    <source>
        <dbReference type="Pfam" id="PF18962"/>
    </source>
</evidence>
<evidence type="ECO:0000313" key="3">
    <source>
        <dbReference type="EMBL" id="MFD2246057.1"/>
    </source>
</evidence>
<dbReference type="NCBIfam" id="TIGR04183">
    <property type="entry name" value="Por_Secre_tail"/>
    <property type="match status" value="1"/>
</dbReference>
<name>A0ABW5CUK5_9BACT</name>
<sequence>MNTFTRLFLIVTLIGSNLSSYAVKAHSTASSRPEAGVAPAYKGGSTLWKLMPEKKAGPVVSAQNAAPAFVLHKKNHTCSPLYASAVGEAFHAVESAEISKSMYAVTLASIAPGRDIKPVPSISAYPNPSRGITKLTLSQTSGDNYKIRISNTIGKVVEMRELHAAETNSLELDMRGYPAGVYFYSLLVNDKTVETKRLILQK</sequence>
<accession>A0ABW5CUK5</accession>
<dbReference type="RefSeq" id="WP_262921576.1">
    <property type="nucleotide sequence ID" value="NZ_JBHUIM010000001.1"/>
</dbReference>
<feature type="signal peptide" evidence="1">
    <location>
        <begin position="1"/>
        <end position="22"/>
    </location>
</feature>
<organism evidence="3 4">
    <name type="scientific">Pontibacter ruber</name>
    <dbReference type="NCBI Taxonomy" id="1343895"/>
    <lineage>
        <taxon>Bacteria</taxon>
        <taxon>Pseudomonadati</taxon>
        <taxon>Bacteroidota</taxon>
        <taxon>Cytophagia</taxon>
        <taxon>Cytophagales</taxon>
        <taxon>Hymenobacteraceae</taxon>
        <taxon>Pontibacter</taxon>
    </lineage>
</organism>
<dbReference type="Proteomes" id="UP001597374">
    <property type="component" value="Unassembled WGS sequence"/>
</dbReference>
<evidence type="ECO:0000256" key="1">
    <source>
        <dbReference type="SAM" id="SignalP"/>
    </source>
</evidence>